<keyword evidence="4" id="KW-1185">Reference proteome</keyword>
<evidence type="ECO:0000256" key="2">
    <source>
        <dbReference type="ARBA" id="ARBA00023043"/>
    </source>
</evidence>
<accession>A0A1S3J7M7</accession>
<dbReference type="SMART" id="SM00248">
    <property type="entry name" value="ANK"/>
    <property type="match status" value="4"/>
</dbReference>
<keyword evidence="2 3" id="KW-0040">ANK repeat</keyword>
<dbReference type="PANTHER" id="PTHR24171:SF9">
    <property type="entry name" value="ANKYRIN REPEAT DOMAIN-CONTAINING PROTEIN 39"/>
    <property type="match status" value="1"/>
</dbReference>
<feature type="repeat" description="ANK" evidence="3">
    <location>
        <begin position="56"/>
        <end position="88"/>
    </location>
</feature>
<evidence type="ECO:0000313" key="4">
    <source>
        <dbReference type="Proteomes" id="UP000085678"/>
    </source>
</evidence>
<feature type="repeat" description="ANK" evidence="3">
    <location>
        <begin position="122"/>
        <end position="154"/>
    </location>
</feature>
<dbReference type="PRINTS" id="PR01415">
    <property type="entry name" value="ANKYRIN"/>
</dbReference>
<name>A0A1S3J7M7_LINAN</name>
<dbReference type="InterPro" id="IPR036770">
    <property type="entry name" value="Ankyrin_rpt-contain_sf"/>
</dbReference>
<dbReference type="STRING" id="7574.A0A1S3J7M7"/>
<dbReference type="SUPFAM" id="SSF48403">
    <property type="entry name" value="Ankyrin repeat"/>
    <property type="match status" value="1"/>
</dbReference>
<sequence>MDLVEAVFLVKSSYRAVFLPHRTMDLIDAVGRGDTDKVKQLLSDGRYDVNSQDPEFGRAPLHIAVLTSNADMVKLLLDSGAKVNPENAWGSTPLHEAALHGHEDVVKLLLEHGADPNITDKYGWAPLHGAAYGGHEDTVKLLLEHGADPNITNKVSDILCYINKVPWR</sequence>
<dbReference type="PROSITE" id="PS50297">
    <property type="entry name" value="ANK_REP_REGION"/>
    <property type="match status" value="3"/>
</dbReference>
<dbReference type="InterPro" id="IPR002110">
    <property type="entry name" value="Ankyrin_rpt"/>
</dbReference>
<dbReference type="OrthoDB" id="6251518at2759"/>
<feature type="repeat" description="ANK" evidence="3">
    <location>
        <begin position="89"/>
        <end position="121"/>
    </location>
</feature>
<dbReference type="Pfam" id="PF12796">
    <property type="entry name" value="Ank_2"/>
    <property type="match status" value="1"/>
</dbReference>
<evidence type="ECO:0000313" key="5">
    <source>
        <dbReference type="RefSeq" id="XP_013406236.1"/>
    </source>
</evidence>
<evidence type="ECO:0000256" key="3">
    <source>
        <dbReference type="PROSITE-ProRule" id="PRU00023"/>
    </source>
</evidence>
<dbReference type="KEGG" id="lak:106170784"/>
<proteinExistence type="predicted"/>
<dbReference type="Pfam" id="PF00023">
    <property type="entry name" value="Ank"/>
    <property type="match status" value="1"/>
</dbReference>
<dbReference type="PROSITE" id="PS50088">
    <property type="entry name" value="ANK_REPEAT"/>
    <property type="match status" value="3"/>
</dbReference>
<gene>
    <name evidence="5" type="primary">LOC106170784</name>
</gene>
<keyword evidence="1" id="KW-0677">Repeat</keyword>
<evidence type="ECO:0000256" key="1">
    <source>
        <dbReference type="ARBA" id="ARBA00022737"/>
    </source>
</evidence>
<dbReference type="AlphaFoldDB" id="A0A1S3J7M7"/>
<protein>
    <submittedName>
        <fullName evidence="5">Tankyrase-1</fullName>
    </submittedName>
</protein>
<dbReference type="Gene3D" id="1.25.40.20">
    <property type="entry name" value="Ankyrin repeat-containing domain"/>
    <property type="match status" value="1"/>
</dbReference>
<dbReference type="GeneID" id="106170784"/>
<organism evidence="4 5">
    <name type="scientific">Lingula anatina</name>
    <name type="common">Brachiopod</name>
    <name type="synonym">Lingula unguis</name>
    <dbReference type="NCBI Taxonomy" id="7574"/>
    <lineage>
        <taxon>Eukaryota</taxon>
        <taxon>Metazoa</taxon>
        <taxon>Spiralia</taxon>
        <taxon>Lophotrochozoa</taxon>
        <taxon>Brachiopoda</taxon>
        <taxon>Linguliformea</taxon>
        <taxon>Lingulata</taxon>
        <taxon>Lingulida</taxon>
        <taxon>Linguloidea</taxon>
        <taxon>Lingulidae</taxon>
        <taxon>Lingula</taxon>
    </lineage>
</organism>
<reference evidence="5" key="1">
    <citation type="submission" date="2025-08" db="UniProtKB">
        <authorList>
            <consortium name="RefSeq"/>
        </authorList>
    </citation>
    <scope>IDENTIFICATION</scope>
    <source>
        <tissue evidence="5">Gonads</tissue>
    </source>
</reference>
<dbReference type="RefSeq" id="XP_013406236.1">
    <property type="nucleotide sequence ID" value="XM_013550782.1"/>
</dbReference>
<dbReference type="InParanoid" id="A0A1S3J7M7"/>
<dbReference type="Proteomes" id="UP000085678">
    <property type="component" value="Unplaced"/>
</dbReference>
<dbReference type="PANTHER" id="PTHR24171">
    <property type="entry name" value="ANKYRIN REPEAT DOMAIN-CONTAINING PROTEIN 39-RELATED"/>
    <property type="match status" value="1"/>
</dbReference>